<evidence type="ECO:0000256" key="1">
    <source>
        <dbReference type="SAM" id="SignalP"/>
    </source>
</evidence>
<dbReference type="Proteomes" id="UP000298030">
    <property type="component" value="Unassembled WGS sequence"/>
</dbReference>
<dbReference type="EMBL" id="QPFP01000097">
    <property type="protein sequence ID" value="TEB22118.1"/>
    <property type="molecule type" value="Genomic_DNA"/>
</dbReference>
<evidence type="ECO:0008006" key="4">
    <source>
        <dbReference type="Google" id="ProtNLM"/>
    </source>
</evidence>
<proteinExistence type="predicted"/>
<keyword evidence="3" id="KW-1185">Reference proteome</keyword>
<feature type="signal peptide" evidence="1">
    <location>
        <begin position="1"/>
        <end position="22"/>
    </location>
</feature>
<name>A0A4Y7SKE3_COPMI</name>
<feature type="chain" id="PRO_5021321335" description="Secreted protein" evidence="1">
    <location>
        <begin position="23"/>
        <end position="131"/>
    </location>
</feature>
<organism evidence="2 3">
    <name type="scientific">Coprinellus micaceus</name>
    <name type="common">Glistening ink-cap mushroom</name>
    <name type="synonym">Coprinus micaceus</name>
    <dbReference type="NCBI Taxonomy" id="71717"/>
    <lineage>
        <taxon>Eukaryota</taxon>
        <taxon>Fungi</taxon>
        <taxon>Dikarya</taxon>
        <taxon>Basidiomycota</taxon>
        <taxon>Agaricomycotina</taxon>
        <taxon>Agaricomycetes</taxon>
        <taxon>Agaricomycetidae</taxon>
        <taxon>Agaricales</taxon>
        <taxon>Agaricineae</taxon>
        <taxon>Psathyrellaceae</taxon>
        <taxon>Coprinellus</taxon>
    </lineage>
</organism>
<evidence type="ECO:0000313" key="2">
    <source>
        <dbReference type="EMBL" id="TEB22118.1"/>
    </source>
</evidence>
<dbReference type="AlphaFoldDB" id="A0A4Y7SKE3"/>
<evidence type="ECO:0000313" key="3">
    <source>
        <dbReference type="Proteomes" id="UP000298030"/>
    </source>
</evidence>
<gene>
    <name evidence="2" type="ORF">FA13DRAFT_1799231</name>
</gene>
<comment type="caution">
    <text evidence="2">The sequence shown here is derived from an EMBL/GenBank/DDBJ whole genome shotgun (WGS) entry which is preliminary data.</text>
</comment>
<sequence>MVGLSLTRLSLPLYLCLPPAGAARPKLSSRWGSLVCVLPAILVQLESLPSSHWAAANPTHVPRIDNNIEKQWLQVAALTHGNRRFTHYVTVSPLFLYSPAIRPHRAVALAGPHEWWYVHNPMQSRDTWLFL</sequence>
<keyword evidence="1" id="KW-0732">Signal</keyword>
<protein>
    <recommendedName>
        <fullName evidence="4">Secreted protein</fullName>
    </recommendedName>
</protein>
<accession>A0A4Y7SKE3</accession>
<reference evidence="2 3" key="1">
    <citation type="journal article" date="2019" name="Nat. Ecol. Evol.">
        <title>Megaphylogeny resolves global patterns of mushroom evolution.</title>
        <authorList>
            <person name="Varga T."/>
            <person name="Krizsan K."/>
            <person name="Foldi C."/>
            <person name="Dima B."/>
            <person name="Sanchez-Garcia M."/>
            <person name="Sanchez-Ramirez S."/>
            <person name="Szollosi G.J."/>
            <person name="Szarkandi J.G."/>
            <person name="Papp V."/>
            <person name="Albert L."/>
            <person name="Andreopoulos W."/>
            <person name="Angelini C."/>
            <person name="Antonin V."/>
            <person name="Barry K.W."/>
            <person name="Bougher N.L."/>
            <person name="Buchanan P."/>
            <person name="Buyck B."/>
            <person name="Bense V."/>
            <person name="Catcheside P."/>
            <person name="Chovatia M."/>
            <person name="Cooper J."/>
            <person name="Damon W."/>
            <person name="Desjardin D."/>
            <person name="Finy P."/>
            <person name="Geml J."/>
            <person name="Haridas S."/>
            <person name="Hughes K."/>
            <person name="Justo A."/>
            <person name="Karasinski D."/>
            <person name="Kautmanova I."/>
            <person name="Kiss B."/>
            <person name="Kocsube S."/>
            <person name="Kotiranta H."/>
            <person name="LaButti K.M."/>
            <person name="Lechner B.E."/>
            <person name="Liimatainen K."/>
            <person name="Lipzen A."/>
            <person name="Lukacs Z."/>
            <person name="Mihaltcheva S."/>
            <person name="Morgado L.N."/>
            <person name="Niskanen T."/>
            <person name="Noordeloos M.E."/>
            <person name="Ohm R.A."/>
            <person name="Ortiz-Santana B."/>
            <person name="Ovrebo C."/>
            <person name="Racz N."/>
            <person name="Riley R."/>
            <person name="Savchenko A."/>
            <person name="Shiryaev A."/>
            <person name="Soop K."/>
            <person name="Spirin V."/>
            <person name="Szebenyi C."/>
            <person name="Tomsovsky M."/>
            <person name="Tulloss R.E."/>
            <person name="Uehling J."/>
            <person name="Grigoriev I.V."/>
            <person name="Vagvolgyi C."/>
            <person name="Papp T."/>
            <person name="Martin F.M."/>
            <person name="Miettinen O."/>
            <person name="Hibbett D.S."/>
            <person name="Nagy L.G."/>
        </authorList>
    </citation>
    <scope>NUCLEOTIDE SEQUENCE [LARGE SCALE GENOMIC DNA]</scope>
    <source>
        <strain evidence="2 3">FP101781</strain>
    </source>
</reference>